<sequence length="163" mass="18413">MTPRKKRAPSNLLRRKRGDTSFTIESSRNPTHSFADMNVDNTRVNKRLRSLPFILSGEISKSTNAHNSEFVPPDPYTEMGGDEASCSLATNDRQYQKAKKALADVPTARKPLHNDRLSVGKPDCVCQFCGALFWYAERLDRHRKSLNPVYSLCCQRGRACIPL</sequence>
<keyword evidence="3" id="KW-1185">Reference proteome</keyword>
<evidence type="ECO:0000313" key="2">
    <source>
        <dbReference type="EMBL" id="CAL1389641.1"/>
    </source>
</evidence>
<evidence type="ECO:0008006" key="4">
    <source>
        <dbReference type="Google" id="ProtNLM"/>
    </source>
</evidence>
<evidence type="ECO:0000313" key="3">
    <source>
        <dbReference type="Proteomes" id="UP001497516"/>
    </source>
</evidence>
<dbReference type="AlphaFoldDB" id="A0AAV2EUJ3"/>
<accession>A0AAV2EUJ3</accession>
<feature type="region of interest" description="Disordered" evidence="1">
    <location>
        <begin position="1"/>
        <end position="33"/>
    </location>
</feature>
<dbReference type="EMBL" id="OZ034818">
    <property type="protein sequence ID" value="CAL1389641.1"/>
    <property type="molecule type" value="Genomic_DNA"/>
</dbReference>
<reference evidence="2 3" key="1">
    <citation type="submission" date="2024-04" db="EMBL/GenBank/DDBJ databases">
        <authorList>
            <person name="Fracassetti M."/>
        </authorList>
    </citation>
    <scope>NUCLEOTIDE SEQUENCE [LARGE SCALE GENOMIC DNA]</scope>
</reference>
<gene>
    <name evidence="2" type="ORF">LTRI10_LOCUS30485</name>
</gene>
<organism evidence="2 3">
    <name type="scientific">Linum trigynum</name>
    <dbReference type="NCBI Taxonomy" id="586398"/>
    <lineage>
        <taxon>Eukaryota</taxon>
        <taxon>Viridiplantae</taxon>
        <taxon>Streptophyta</taxon>
        <taxon>Embryophyta</taxon>
        <taxon>Tracheophyta</taxon>
        <taxon>Spermatophyta</taxon>
        <taxon>Magnoliopsida</taxon>
        <taxon>eudicotyledons</taxon>
        <taxon>Gunneridae</taxon>
        <taxon>Pentapetalae</taxon>
        <taxon>rosids</taxon>
        <taxon>fabids</taxon>
        <taxon>Malpighiales</taxon>
        <taxon>Linaceae</taxon>
        <taxon>Linum</taxon>
    </lineage>
</organism>
<dbReference type="Proteomes" id="UP001497516">
    <property type="component" value="Chromosome 5"/>
</dbReference>
<proteinExistence type="predicted"/>
<protein>
    <recommendedName>
        <fullName evidence="4">C2H2-type domain-containing protein</fullName>
    </recommendedName>
</protein>
<feature type="compositionally biased region" description="Basic residues" evidence="1">
    <location>
        <begin position="1"/>
        <end position="17"/>
    </location>
</feature>
<feature type="compositionally biased region" description="Polar residues" evidence="1">
    <location>
        <begin position="20"/>
        <end position="32"/>
    </location>
</feature>
<name>A0AAV2EUJ3_9ROSI</name>
<evidence type="ECO:0000256" key="1">
    <source>
        <dbReference type="SAM" id="MobiDB-lite"/>
    </source>
</evidence>